<dbReference type="GeneID" id="116294460"/>
<feature type="transmembrane region" description="Helical" evidence="9">
    <location>
        <begin position="152"/>
        <end position="172"/>
    </location>
</feature>
<feature type="transmembrane region" description="Helical" evidence="9">
    <location>
        <begin position="73"/>
        <end position="93"/>
    </location>
</feature>
<evidence type="ECO:0000313" key="12">
    <source>
        <dbReference type="Proteomes" id="UP000515163"/>
    </source>
</evidence>
<keyword evidence="5" id="KW-0864">Zinc transport</keyword>
<evidence type="ECO:0000256" key="3">
    <source>
        <dbReference type="ARBA" id="ARBA00022448"/>
    </source>
</evidence>
<evidence type="ECO:0000256" key="7">
    <source>
        <dbReference type="ARBA" id="ARBA00023065"/>
    </source>
</evidence>
<organism evidence="12 13">
    <name type="scientific">Actinia tenebrosa</name>
    <name type="common">Australian red waratah sea anemone</name>
    <dbReference type="NCBI Taxonomy" id="6105"/>
    <lineage>
        <taxon>Eukaryota</taxon>
        <taxon>Metazoa</taxon>
        <taxon>Cnidaria</taxon>
        <taxon>Anthozoa</taxon>
        <taxon>Hexacorallia</taxon>
        <taxon>Actiniaria</taxon>
        <taxon>Actiniidae</taxon>
        <taxon>Actinia</taxon>
    </lineage>
</organism>
<protein>
    <submittedName>
        <fullName evidence="13">Zinc transporter 8-like</fullName>
    </submittedName>
</protein>
<evidence type="ECO:0000259" key="11">
    <source>
        <dbReference type="Pfam" id="PF16916"/>
    </source>
</evidence>
<feature type="domain" description="Cation efflux protein cytoplasmic" evidence="11">
    <location>
        <begin position="257"/>
        <end position="330"/>
    </location>
</feature>
<dbReference type="InterPro" id="IPR058533">
    <property type="entry name" value="Cation_efflux_TM"/>
</dbReference>
<feature type="transmembrane region" description="Helical" evidence="9">
    <location>
        <begin position="193"/>
        <end position="215"/>
    </location>
</feature>
<dbReference type="InterPro" id="IPR027469">
    <property type="entry name" value="Cation_efflux_TMD_sf"/>
</dbReference>
<sequence length="345" mass="37890">MFDMKKKAKTREYTKIVSDVEEPPCRFVCQPPKSELRDGRKRLIVAILFCVFFIICEITGGFIANSLAVLNDALHQIFDLNSLLMSLAAAWISSWKPNDRKTYGYFRAEILGACSVILTLWLLTGVLVYEAILRIATGSVAHGHSDHVNADIMMITAGLTCGACIILAFMLSGMGHNHSHGHNHGEENINVKAAFLHTIGDAIYSFTVLVAGAIIKFKPEWQKADAVCSLIGAVIVVASTFSVVRDSINILFEGIPRSVRIADINRDLSSIDHVQGYHNVHFWAITAGRNALSAHLVVDSLADVNSTLRNASKMLSSKYSLYHCTLQIEQQENKTGIPAESKGDC</sequence>
<keyword evidence="8 9" id="KW-0472">Membrane</keyword>
<dbReference type="InterPro" id="IPR050681">
    <property type="entry name" value="CDF/SLC30A"/>
</dbReference>
<evidence type="ECO:0000313" key="13">
    <source>
        <dbReference type="RefSeq" id="XP_031557916.1"/>
    </source>
</evidence>
<evidence type="ECO:0000256" key="1">
    <source>
        <dbReference type="ARBA" id="ARBA00004141"/>
    </source>
</evidence>
<feature type="transmembrane region" description="Helical" evidence="9">
    <location>
        <begin position="43"/>
        <end position="67"/>
    </location>
</feature>
<keyword evidence="5" id="KW-0862">Zinc</keyword>
<dbReference type="PANTHER" id="PTHR11562:SF17">
    <property type="entry name" value="RE54080P-RELATED"/>
    <property type="match status" value="1"/>
</dbReference>
<accession>A0A6P8HQT8</accession>
<dbReference type="InterPro" id="IPR036837">
    <property type="entry name" value="Cation_efflux_CTD_sf"/>
</dbReference>
<evidence type="ECO:0000256" key="9">
    <source>
        <dbReference type="SAM" id="Phobius"/>
    </source>
</evidence>
<keyword evidence="7" id="KW-0406">Ion transport</keyword>
<keyword evidence="12" id="KW-1185">Reference proteome</keyword>
<dbReference type="Pfam" id="PF16916">
    <property type="entry name" value="ZT_dimer"/>
    <property type="match status" value="1"/>
</dbReference>
<evidence type="ECO:0000256" key="4">
    <source>
        <dbReference type="ARBA" id="ARBA00022692"/>
    </source>
</evidence>
<keyword evidence="6 9" id="KW-1133">Transmembrane helix</keyword>
<proteinExistence type="inferred from homology"/>
<name>A0A6P8HQT8_ACTTE</name>
<dbReference type="SUPFAM" id="SSF161111">
    <property type="entry name" value="Cation efflux protein transmembrane domain-like"/>
    <property type="match status" value="1"/>
</dbReference>
<dbReference type="NCBIfam" id="TIGR01297">
    <property type="entry name" value="CDF"/>
    <property type="match status" value="1"/>
</dbReference>
<keyword evidence="4 9" id="KW-0812">Transmembrane</keyword>
<feature type="transmembrane region" description="Helical" evidence="9">
    <location>
        <begin position="221"/>
        <end position="244"/>
    </location>
</feature>
<dbReference type="Pfam" id="PF01545">
    <property type="entry name" value="Cation_efflux"/>
    <property type="match status" value="1"/>
</dbReference>
<dbReference type="KEGG" id="aten:116294460"/>
<dbReference type="RefSeq" id="XP_031557916.1">
    <property type="nucleotide sequence ID" value="XM_031702056.1"/>
</dbReference>
<evidence type="ECO:0000256" key="2">
    <source>
        <dbReference type="ARBA" id="ARBA00008873"/>
    </source>
</evidence>
<dbReference type="InterPro" id="IPR027470">
    <property type="entry name" value="Cation_efflux_CTD"/>
</dbReference>
<evidence type="ECO:0000256" key="8">
    <source>
        <dbReference type="ARBA" id="ARBA00023136"/>
    </source>
</evidence>
<feature type="domain" description="Cation efflux protein transmembrane" evidence="10">
    <location>
        <begin position="43"/>
        <end position="251"/>
    </location>
</feature>
<dbReference type="Proteomes" id="UP000515163">
    <property type="component" value="Unplaced"/>
</dbReference>
<dbReference type="OrthoDB" id="9944568at2759"/>
<dbReference type="PANTHER" id="PTHR11562">
    <property type="entry name" value="CATION EFFLUX PROTEIN/ ZINC TRANSPORTER"/>
    <property type="match status" value="1"/>
</dbReference>
<dbReference type="GO" id="GO:0005385">
    <property type="term" value="F:zinc ion transmembrane transporter activity"/>
    <property type="evidence" value="ECO:0007669"/>
    <property type="project" value="TreeGrafter"/>
</dbReference>
<dbReference type="InParanoid" id="A0A6P8HQT8"/>
<comment type="subcellular location">
    <subcellularLocation>
        <location evidence="1">Membrane</location>
        <topology evidence="1">Multi-pass membrane protein</topology>
    </subcellularLocation>
</comment>
<dbReference type="Gene3D" id="1.20.1510.10">
    <property type="entry name" value="Cation efflux protein transmembrane domain"/>
    <property type="match status" value="1"/>
</dbReference>
<evidence type="ECO:0000259" key="10">
    <source>
        <dbReference type="Pfam" id="PF01545"/>
    </source>
</evidence>
<evidence type="ECO:0000256" key="6">
    <source>
        <dbReference type="ARBA" id="ARBA00022989"/>
    </source>
</evidence>
<evidence type="ECO:0000256" key="5">
    <source>
        <dbReference type="ARBA" id="ARBA00022906"/>
    </source>
</evidence>
<dbReference type="SUPFAM" id="SSF160240">
    <property type="entry name" value="Cation efflux protein cytoplasmic domain-like"/>
    <property type="match status" value="1"/>
</dbReference>
<keyword evidence="3" id="KW-0813">Transport</keyword>
<dbReference type="AlphaFoldDB" id="A0A6P8HQT8"/>
<reference evidence="13" key="1">
    <citation type="submission" date="2025-08" db="UniProtKB">
        <authorList>
            <consortium name="RefSeq"/>
        </authorList>
    </citation>
    <scope>IDENTIFICATION</scope>
    <source>
        <tissue evidence="13">Tentacle</tissue>
    </source>
</reference>
<dbReference type="GO" id="GO:0010043">
    <property type="term" value="P:response to zinc ion"/>
    <property type="evidence" value="ECO:0007669"/>
    <property type="project" value="TreeGrafter"/>
</dbReference>
<dbReference type="InterPro" id="IPR002524">
    <property type="entry name" value="Cation_efflux"/>
</dbReference>
<comment type="similarity">
    <text evidence="2">Belongs to the cation diffusion facilitator (CDF) transporter (TC 2.A.4) family. SLC30A subfamily.</text>
</comment>
<feature type="transmembrane region" description="Helical" evidence="9">
    <location>
        <begin position="105"/>
        <end position="132"/>
    </location>
</feature>
<gene>
    <name evidence="13" type="primary">LOC116294460</name>
</gene>
<dbReference type="GO" id="GO:0005886">
    <property type="term" value="C:plasma membrane"/>
    <property type="evidence" value="ECO:0007669"/>
    <property type="project" value="TreeGrafter"/>
</dbReference>